<dbReference type="GO" id="GO:0000981">
    <property type="term" value="F:DNA-binding transcription factor activity, RNA polymerase II-specific"/>
    <property type="evidence" value="ECO:0007669"/>
    <property type="project" value="InterPro"/>
</dbReference>
<dbReference type="AlphaFoldDB" id="A0AAE0WWT6"/>
<dbReference type="Proteomes" id="UP001274830">
    <property type="component" value="Unassembled WGS sequence"/>
</dbReference>
<dbReference type="PROSITE" id="PS50048">
    <property type="entry name" value="ZN2_CY6_FUNGAL_2"/>
    <property type="match status" value="1"/>
</dbReference>
<keyword evidence="5" id="KW-1185">Reference proteome</keyword>
<dbReference type="PROSITE" id="PS00463">
    <property type="entry name" value="ZN2_CY6_FUNGAL_1"/>
    <property type="match status" value="1"/>
</dbReference>
<reference evidence="4" key="1">
    <citation type="submission" date="2023-07" db="EMBL/GenBank/DDBJ databases">
        <title>Black Yeasts Isolated from many extreme environments.</title>
        <authorList>
            <person name="Coleine C."/>
            <person name="Stajich J.E."/>
            <person name="Selbmann L."/>
        </authorList>
    </citation>
    <scope>NUCLEOTIDE SEQUENCE</scope>
    <source>
        <strain evidence="4">CCFEE 5485</strain>
    </source>
</reference>
<gene>
    <name evidence="4" type="ORF">LTR78_000960</name>
</gene>
<dbReference type="SUPFAM" id="SSF57701">
    <property type="entry name" value="Zn2/Cys6 DNA-binding domain"/>
    <property type="match status" value="1"/>
</dbReference>
<sequence length="263" mass="28634">MPVGSSPIVLPSRKSKTRGLSIVSERTTDFESSPSPRTSQNDSGDSAPARKKRRRTALTRNACTKCRLAKAKCSGKHPSCARCEASNVTCVYDVSDEGVTRTQNLQQKLEVKSRDYDRVMSVLQRLQSGTDNEAAGLLARLRLGESVEQVTEDMAPRSIEGSTGRYSESSSPQYQSSMTAFQSWSPSPDLQAYAGTMPYFSQATGSSFDLPQLASRPVQPIHGTAAGRHKPFTSPVSTSPMDMYDPSSPHGYHFIDPNYAPDA</sequence>
<dbReference type="GO" id="GO:0008270">
    <property type="term" value="F:zinc ion binding"/>
    <property type="evidence" value="ECO:0007669"/>
    <property type="project" value="InterPro"/>
</dbReference>
<accession>A0AAE0WWT6</accession>
<dbReference type="CDD" id="cd00067">
    <property type="entry name" value="GAL4"/>
    <property type="match status" value="1"/>
</dbReference>
<evidence type="ECO:0000313" key="5">
    <source>
        <dbReference type="Proteomes" id="UP001274830"/>
    </source>
</evidence>
<dbReference type="SMART" id="SM00066">
    <property type="entry name" value="GAL4"/>
    <property type="match status" value="1"/>
</dbReference>
<dbReference type="Gene3D" id="4.10.240.10">
    <property type="entry name" value="Zn(2)-C6 fungal-type DNA-binding domain"/>
    <property type="match status" value="1"/>
</dbReference>
<dbReference type="PRINTS" id="PR00755">
    <property type="entry name" value="AFLATOXINBRP"/>
</dbReference>
<dbReference type="PANTHER" id="PTHR47256:SF1">
    <property type="entry name" value="ZN(II)2CYS6 TRANSCRIPTION FACTOR (EUROFUNG)"/>
    <property type="match status" value="1"/>
</dbReference>
<feature type="region of interest" description="Disordered" evidence="2">
    <location>
        <begin position="1"/>
        <end position="56"/>
    </location>
</feature>
<feature type="domain" description="Zn(2)-C6 fungal-type" evidence="3">
    <location>
        <begin position="62"/>
        <end position="92"/>
    </location>
</feature>
<dbReference type="EMBL" id="JAUTXT010000002">
    <property type="protein sequence ID" value="KAK3679399.1"/>
    <property type="molecule type" value="Genomic_DNA"/>
</dbReference>
<protein>
    <recommendedName>
        <fullName evidence="3">Zn(2)-C6 fungal-type domain-containing protein</fullName>
    </recommendedName>
</protein>
<feature type="compositionally biased region" description="Polar residues" evidence="2">
    <location>
        <begin position="30"/>
        <end position="44"/>
    </location>
</feature>
<dbReference type="PANTHER" id="PTHR47256">
    <property type="entry name" value="ZN(II)2CYS6 TRANSCRIPTION FACTOR (EUROFUNG)-RELATED"/>
    <property type="match status" value="1"/>
</dbReference>
<dbReference type="InterPro" id="IPR036864">
    <property type="entry name" value="Zn2-C6_fun-type_DNA-bd_sf"/>
</dbReference>
<evidence type="ECO:0000256" key="2">
    <source>
        <dbReference type="SAM" id="MobiDB-lite"/>
    </source>
</evidence>
<evidence type="ECO:0000259" key="3">
    <source>
        <dbReference type="PROSITE" id="PS50048"/>
    </source>
</evidence>
<evidence type="ECO:0000256" key="1">
    <source>
        <dbReference type="ARBA" id="ARBA00023242"/>
    </source>
</evidence>
<dbReference type="InterPro" id="IPR053187">
    <property type="entry name" value="Notoamide_regulator"/>
</dbReference>
<feature type="region of interest" description="Disordered" evidence="2">
    <location>
        <begin position="222"/>
        <end position="263"/>
    </location>
</feature>
<organism evidence="4 5">
    <name type="scientific">Recurvomyces mirabilis</name>
    <dbReference type="NCBI Taxonomy" id="574656"/>
    <lineage>
        <taxon>Eukaryota</taxon>
        <taxon>Fungi</taxon>
        <taxon>Dikarya</taxon>
        <taxon>Ascomycota</taxon>
        <taxon>Pezizomycotina</taxon>
        <taxon>Dothideomycetes</taxon>
        <taxon>Dothideomycetidae</taxon>
        <taxon>Mycosphaerellales</taxon>
        <taxon>Teratosphaeriaceae</taxon>
        <taxon>Recurvomyces</taxon>
    </lineage>
</organism>
<name>A0AAE0WWT6_9PEZI</name>
<dbReference type="InterPro" id="IPR001138">
    <property type="entry name" value="Zn2Cys6_DnaBD"/>
</dbReference>
<evidence type="ECO:0000313" key="4">
    <source>
        <dbReference type="EMBL" id="KAK3679399.1"/>
    </source>
</evidence>
<proteinExistence type="predicted"/>
<comment type="caution">
    <text evidence="4">The sequence shown here is derived from an EMBL/GenBank/DDBJ whole genome shotgun (WGS) entry which is preliminary data.</text>
</comment>
<feature type="region of interest" description="Disordered" evidence="2">
    <location>
        <begin position="152"/>
        <end position="172"/>
    </location>
</feature>
<dbReference type="Pfam" id="PF00172">
    <property type="entry name" value="Zn_clus"/>
    <property type="match status" value="1"/>
</dbReference>
<keyword evidence="1" id="KW-0539">Nucleus</keyword>